<keyword evidence="5" id="KW-0285">Flavoprotein</keyword>
<evidence type="ECO:0000313" key="13">
    <source>
        <dbReference type="Proteomes" id="UP000008635"/>
    </source>
</evidence>
<dbReference type="InterPro" id="IPR037099">
    <property type="entry name" value="Fum_R/Succ_DH_flav-like_C_sf"/>
</dbReference>
<comment type="catalytic activity">
    <reaction evidence="9">
        <text>L-aspartate + O2 = iminosuccinate + H2O2</text>
        <dbReference type="Rhea" id="RHEA:25876"/>
        <dbReference type="ChEBI" id="CHEBI:15379"/>
        <dbReference type="ChEBI" id="CHEBI:16240"/>
        <dbReference type="ChEBI" id="CHEBI:29991"/>
        <dbReference type="ChEBI" id="CHEBI:77875"/>
        <dbReference type="EC" id="1.4.3.16"/>
    </reaction>
    <physiologicalReaction direction="left-to-right" evidence="9">
        <dbReference type="Rhea" id="RHEA:25877"/>
    </physiologicalReaction>
</comment>
<dbReference type="UniPathway" id="UPA00253">
    <property type="reaction ID" value="UER00326"/>
</dbReference>
<evidence type="ECO:0000256" key="2">
    <source>
        <dbReference type="ARBA" id="ARBA00004950"/>
    </source>
</evidence>
<evidence type="ECO:0000259" key="11">
    <source>
        <dbReference type="Pfam" id="PF02910"/>
    </source>
</evidence>
<gene>
    <name evidence="12" type="ordered locus">Deima_2833</name>
</gene>
<evidence type="ECO:0000256" key="5">
    <source>
        <dbReference type="ARBA" id="ARBA00022630"/>
    </source>
</evidence>
<proteinExistence type="inferred from homology"/>
<evidence type="ECO:0000256" key="1">
    <source>
        <dbReference type="ARBA" id="ARBA00001974"/>
    </source>
</evidence>
<dbReference type="PRINTS" id="PR00368">
    <property type="entry name" value="FADPNR"/>
</dbReference>
<dbReference type="Pfam" id="PF00890">
    <property type="entry name" value="FAD_binding_2"/>
    <property type="match status" value="1"/>
</dbReference>
<evidence type="ECO:0000256" key="3">
    <source>
        <dbReference type="ARBA" id="ARBA00008562"/>
    </source>
</evidence>
<protein>
    <recommendedName>
        <fullName evidence="4">L-aspartate oxidase</fullName>
        <ecNumber evidence="4">1.4.3.16</ecNumber>
    </recommendedName>
</protein>
<evidence type="ECO:0000256" key="6">
    <source>
        <dbReference type="ARBA" id="ARBA00022642"/>
    </source>
</evidence>
<keyword evidence="8 12" id="KW-0560">Oxidoreductase</keyword>
<evidence type="ECO:0000259" key="10">
    <source>
        <dbReference type="Pfam" id="PF00890"/>
    </source>
</evidence>
<dbReference type="GO" id="GO:0008734">
    <property type="term" value="F:L-aspartate oxidase activity"/>
    <property type="evidence" value="ECO:0007669"/>
    <property type="project" value="UniProtKB-EC"/>
</dbReference>
<keyword evidence="7" id="KW-0274">FAD</keyword>
<evidence type="ECO:0000256" key="9">
    <source>
        <dbReference type="ARBA" id="ARBA00048305"/>
    </source>
</evidence>
<evidence type="ECO:0000256" key="8">
    <source>
        <dbReference type="ARBA" id="ARBA00023002"/>
    </source>
</evidence>
<feature type="domain" description="FAD-dependent oxidoreductase 2 FAD-binding" evidence="10">
    <location>
        <begin position="12"/>
        <end position="373"/>
    </location>
</feature>
<comment type="pathway">
    <text evidence="2">Cofactor biosynthesis; NAD(+) biosynthesis; iminoaspartate from L-aspartate (oxidase route): step 1/1.</text>
</comment>
<dbReference type="Gene3D" id="3.90.700.10">
    <property type="entry name" value="Succinate dehydrogenase/fumarate reductase flavoprotein, catalytic domain"/>
    <property type="match status" value="1"/>
</dbReference>
<sequence>MVRAVKVDARTDVLIIGGGVAGLYAALRARALGLHVTLACKGALTGGSTYWAQGGVAAPLGPWDEAAHARDTLAAGRGLCEPRVVDVFVREAQAHVDAVRALGVPFAEDLAREGGHGLARVRHAFGDGTGRAVSEVLAARAHAAGVEVLEGAFARALLLGASGRVVGAEFLVGGGVRAVQAGGVLLATGGFGRVYPVTTAPPEGTGDGVALAARAGAQVRDVEFVQFHPTVVVSGGEGLLVTEAARGAGGVLRNAFGERFMLAYDAAGELAPRDVVARAIARERARTGDVTLDVSHLGEAAVRARFPGVHARLLREGLDVSRVPVPVQPAVHYTMGGVRTDVRAFTGVPGLFAAGEVASSGLHGANRLASNSLSEGLVFGARAVAAMAGDVTFEVPARRTDAPGLGAEGAARVRALVAAHAGLERSGEALRGALAALPAVEGEAGDRAAAEGGNLLEVARFLLRGALAREESRGAHVRLEFPAADGVARHVVQGTARVWAEPVEGLASAVE</sequence>
<organism evidence="12 13">
    <name type="scientific">Deinococcus maricopensis (strain DSM 21211 / LMG 22137 / NRRL B-23946 / LB-34)</name>
    <dbReference type="NCBI Taxonomy" id="709986"/>
    <lineage>
        <taxon>Bacteria</taxon>
        <taxon>Thermotogati</taxon>
        <taxon>Deinococcota</taxon>
        <taxon>Deinococci</taxon>
        <taxon>Deinococcales</taxon>
        <taxon>Deinococcaceae</taxon>
        <taxon>Deinococcus</taxon>
    </lineage>
</organism>
<reference evidence="13" key="2">
    <citation type="submission" date="2011-01" db="EMBL/GenBank/DDBJ databases">
        <title>The complete genome of Deinococcus maricopensis DSM 21211.</title>
        <authorList>
            <consortium name="US DOE Joint Genome Institute (JGI-PGF)"/>
            <person name="Lucas S."/>
            <person name="Copeland A."/>
            <person name="Lapidus A."/>
            <person name="Goodwin L."/>
            <person name="Pitluck S."/>
            <person name="Kyrpides N."/>
            <person name="Mavromatis K."/>
            <person name="Pagani I."/>
            <person name="Ivanova N."/>
            <person name="Ovchinnikova G."/>
            <person name="Zeytun A."/>
            <person name="Detter J.C."/>
            <person name="Han C."/>
            <person name="Land M."/>
            <person name="Hauser L."/>
            <person name="Markowitz V."/>
            <person name="Cheng J.-F."/>
            <person name="Hugenholtz P."/>
            <person name="Woyke T."/>
            <person name="Wu D."/>
            <person name="Pukall R."/>
            <person name="Gehrich-Schroeter G."/>
            <person name="Brambilla E."/>
            <person name="Klenk H.-P."/>
            <person name="Eisen J.A."/>
        </authorList>
    </citation>
    <scope>NUCLEOTIDE SEQUENCE [LARGE SCALE GENOMIC DNA]</scope>
    <source>
        <strain evidence="13">DSM 21211 / LMG 22137 / NRRL B-23946 / LB-34</strain>
    </source>
</reference>
<dbReference type="OrthoDB" id="9806724at2"/>
<dbReference type="Gene3D" id="1.20.58.100">
    <property type="entry name" value="Fumarate reductase/succinate dehydrogenase flavoprotein-like, C-terminal domain"/>
    <property type="match status" value="1"/>
</dbReference>
<dbReference type="PANTHER" id="PTHR42716">
    <property type="entry name" value="L-ASPARTATE OXIDASE"/>
    <property type="match status" value="1"/>
</dbReference>
<dbReference type="InterPro" id="IPR027477">
    <property type="entry name" value="Succ_DH/fumarate_Rdtase_cat_sf"/>
</dbReference>
<dbReference type="InterPro" id="IPR005288">
    <property type="entry name" value="NadB"/>
</dbReference>
<dbReference type="Proteomes" id="UP000008635">
    <property type="component" value="Chromosome"/>
</dbReference>
<dbReference type="Gene3D" id="3.50.50.60">
    <property type="entry name" value="FAD/NAD(P)-binding domain"/>
    <property type="match status" value="1"/>
</dbReference>
<dbReference type="GO" id="GO:0009435">
    <property type="term" value="P:NAD+ biosynthetic process"/>
    <property type="evidence" value="ECO:0007669"/>
    <property type="project" value="UniProtKB-UniPathway"/>
</dbReference>
<dbReference type="InterPro" id="IPR003953">
    <property type="entry name" value="FAD-dep_OxRdtase_2_FAD-bd"/>
</dbReference>
<dbReference type="FunFam" id="3.90.700.10:FF:000002">
    <property type="entry name" value="L-aspartate oxidase"/>
    <property type="match status" value="1"/>
</dbReference>
<evidence type="ECO:0000256" key="7">
    <source>
        <dbReference type="ARBA" id="ARBA00022827"/>
    </source>
</evidence>
<name>E8UBM3_DEIML</name>
<feature type="domain" description="Fumarate reductase/succinate dehydrogenase flavoprotein-like C-terminal" evidence="11">
    <location>
        <begin position="449"/>
        <end position="485"/>
    </location>
</feature>
<dbReference type="eggNOG" id="COG0029">
    <property type="taxonomic scope" value="Bacteria"/>
</dbReference>
<dbReference type="PANTHER" id="PTHR42716:SF2">
    <property type="entry name" value="L-ASPARTATE OXIDASE, CHLOROPLASTIC"/>
    <property type="match status" value="1"/>
</dbReference>
<dbReference type="AlphaFoldDB" id="E8UBM3"/>
<dbReference type="InterPro" id="IPR036188">
    <property type="entry name" value="FAD/NAD-bd_sf"/>
</dbReference>
<dbReference type="STRING" id="709986.Deima_2833"/>
<dbReference type="SUPFAM" id="SSF46977">
    <property type="entry name" value="Succinate dehydrogenase/fumarate reductase flavoprotein C-terminal domain"/>
    <property type="match status" value="1"/>
</dbReference>
<evidence type="ECO:0000256" key="4">
    <source>
        <dbReference type="ARBA" id="ARBA00012173"/>
    </source>
</evidence>
<dbReference type="HOGENOM" id="CLU_014312_3_2_0"/>
<evidence type="ECO:0000313" key="12">
    <source>
        <dbReference type="EMBL" id="ADV68462.1"/>
    </source>
</evidence>
<dbReference type="SUPFAM" id="SSF51905">
    <property type="entry name" value="FAD/NAD(P)-binding domain"/>
    <property type="match status" value="1"/>
</dbReference>
<accession>E8UBM3</accession>
<dbReference type="SUPFAM" id="SSF56425">
    <property type="entry name" value="Succinate dehydrogenase/fumarate reductase flavoprotein, catalytic domain"/>
    <property type="match status" value="1"/>
</dbReference>
<keyword evidence="6" id="KW-0662">Pyridine nucleotide biosynthesis</keyword>
<reference evidence="12 13" key="1">
    <citation type="journal article" date="2011" name="Stand. Genomic Sci.">
        <title>Complete genome sequence of Deinococcus maricopensis type strain (LB-34).</title>
        <authorList>
            <person name="Pukall R."/>
            <person name="Zeytun A."/>
            <person name="Lucas S."/>
            <person name="Lapidus A."/>
            <person name="Hammon N."/>
            <person name="Deshpande S."/>
            <person name="Nolan M."/>
            <person name="Cheng J.F."/>
            <person name="Pitluck S."/>
            <person name="Liolios K."/>
            <person name="Pagani I."/>
            <person name="Mikhailova N."/>
            <person name="Ivanova N."/>
            <person name="Mavromatis K."/>
            <person name="Pati A."/>
            <person name="Tapia R."/>
            <person name="Han C."/>
            <person name="Goodwin L."/>
            <person name="Chen A."/>
            <person name="Palaniappan K."/>
            <person name="Land M."/>
            <person name="Hauser L."/>
            <person name="Chang Y.J."/>
            <person name="Jeffries C.D."/>
            <person name="Brambilla E.M."/>
            <person name="Rohde M."/>
            <person name="Goker M."/>
            <person name="Detter J.C."/>
            <person name="Woyke T."/>
            <person name="Bristow J."/>
            <person name="Eisen J.A."/>
            <person name="Markowitz V."/>
            <person name="Hugenholtz P."/>
            <person name="Kyrpides N.C."/>
            <person name="Klenk H.P."/>
        </authorList>
    </citation>
    <scope>NUCLEOTIDE SEQUENCE [LARGE SCALE GENOMIC DNA]</scope>
    <source>
        <strain evidence="13">DSM 21211 / LMG 22137 / NRRL B-23946 / LB-34</strain>
    </source>
</reference>
<dbReference type="KEGG" id="dmr:Deima_2833"/>
<comment type="cofactor">
    <cofactor evidence="1">
        <name>FAD</name>
        <dbReference type="ChEBI" id="CHEBI:57692"/>
    </cofactor>
</comment>
<comment type="similarity">
    <text evidence="3">Belongs to the FAD-dependent oxidoreductase 2 family. NadB subfamily.</text>
</comment>
<dbReference type="EC" id="1.4.3.16" evidence="4"/>
<keyword evidence="13" id="KW-1185">Reference proteome</keyword>
<dbReference type="InterPro" id="IPR015939">
    <property type="entry name" value="Fum_Rdtase/Succ_DH_flav-like_C"/>
</dbReference>
<dbReference type="Pfam" id="PF02910">
    <property type="entry name" value="Succ_DH_flav_C"/>
    <property type="match status" value="1"/>
</dbReference>
<dbReference type="PRINTS" id="PR00411">
    <property type="entry name" value="PNDRDTASEI"/>
</dbReference>
<dbReference type="EMBL" id="CP002454">
    <property type="protein sequence ID" value="ADV68462.1"/>
    <property type="molecule type" value="Genomic_DNA"/>
</dbReference>